<reference evidence="3" key="1">
    <citation type="journal article" date="2015" name="Nat. Genet.">
        <title>The genome and transcriptome of the zoonotic hookworm Ancylostoma ceylanicum identify infection-specific gene families.</title>
        <authorList>
            <person name="Schwarz E.M."/>
            <person name="Hu Y."/>
            <person name="Antoshechkin I."/>
            <person name="Miller M.M."/>
            <person name="Sternberg P.W."/>
            <person name="Aroian R.V."/>
        </authorList>
    </citation>
    <scope>NUCLEOTIDE SEQUENCE</scope>
    <source>
        <strain evidence="3">HY135</strain>
    </source>
</reference>
<accession>A0A016UWS8</accession>
<proteinExistence type="predicted"/>
<evidence type="ECO:0000256" key="1">
    <source>
        <dbReference type="SAM" id="MobiDB-lite"/>
    </source>
</evidence>
<evidence type="ECO:0000313" key="2">
    <source>
        <dbReference type="EMBL" id="EYC19217.1"/>
    </source>
</evidence>
<organism evidence="2 3">
    <name type="scientific">Ancylostoma ceylanicum</name>
    <dbReference type="NCBI Taxonomy" id="53326"/>
    <lineage>
        <taxon>Eukaryota</taxon>
        <taxon>Metazoa</taxon>
        <taxon>Ecdysozoa</taxon>
        <taxon>Nematoda</taxon>
        <taxon>Chromadorea</taxon>
        <taxon>Rhabditida</taxon>
        <taxon>Rhabditina</taxon>
        <taxon>Rhabditomorpha</taxon>
        <taxon>Strongyloidea</taxon>
        <taxon>Ancylostomatidae</taxon>
        <taxon>Ancylostomatinae</taxon>
        <taxon>Ancylostoma</taxon>
    </lineage>
</organism>
<comment type="caution">
    <text evidence="2">The sequence shown here is derived from an EMBL/GenBank/DDBJ whole genome shotgun (WGS) entry which is preliminary data.</text>
</comment>
<dbReference type="Proteomes" id="UP000024635">
    <property type="component" value="Unassembled WGS sequence"/>
</dbReference>
<name>A0A016UWS8_9BILA</name>
<gene>
    <name evidence="2" type="primary">Acey_s0025.g1242</name>
    <name evidence="2" type="ORF">Y032_0025g1242</name>
</gene>
<sequence length="86" mass="9733">MRLLRYPSRRTCCSHRRDVIASRKSINSPYGSLHVGPGCLPVPAAENSRATQQTTRPSMQSPQEGRARFPLVYGRLEKKLDIRIVL</sequence>
<feature type="compositionally biased region" description="Polar residues" evidence="1">
    <location>
        <begin position="48"/>
        <end position="63"/>
    </location>
</feature>
<protein>
    <submittedName>
        <fullName evidence="2">Uncharacterized protein</fullName>
    </submittedName>
</protein>
<keyword evidence="3" id="KW-1185">Reference proteome</keyword>
<dbReference type="EMBL" id="JARK01001361">
    <property type="protein sequence ID" value="EYC19217.1"/>
    <property type="molecule type" value="Genomic_DNA"/>
</dbReference>
<feature type="region of interest" description="Disordered" evidence="1">
    <location>
        <begin position="41"/>
        <end position="66"/>
    </location>
</feature>
<evidence type="ECO:0000313" key="3">
    <source>
        <dbReference type="Proteomes" id="UP000024635"/>
    </source>
</evidence>
<dbReference type="AlphaFoldDB" id="A0A016UWS8"/>